<reference evidence="1 2" key="2">
    <citation type="journal article" date="2022" name="Mol. Ecol. Resour.">
        <title>The genomes of chicory, endive, great burdock and yacon provide insights into Asteraceae paleo-polyploidization history and plant inulin production.</title>
        <authorList>
            <person name="Fan W."/>
            <person name="Wang S."/>
            <person name="Wang H."/>
            <person name="Wang A."/>
            <person name="Jiang F."/>
            <person name="Liu H."/>
            <person name="Zhao H."/>
            <person name="Xu D."/>
            <person name="Zhang Y."/>
        </authorList>
    </citation>
    <scope>NUCLEOTIDE SEQUENCE [LARGE SCALE GENOMIC DNA]</scope>
    <source>
        <strain evidence="2">cv. Punajuju</strain>
        <tissue evidence="1">Leaves</tissue>
    </source>
</reference>
<proteinExistence type="predicted"/>
<dbReference type="EMBL" id="CM042012">
    <property type="protein sequence ID" value="KAI3752081.1"/>
    <property type="molecule type" value="Genomic_DNA"/>
</dbReference>
<accession>A0ACB9E0U5</accession>
<reference evidence="2" key="1">
    <citation type="journal article" date="2022" name="Mol. Ecol. Resour.">
        <title>The genomes of chicory, endive, great burdock and yacon provide insights into Asteraceae palaeo-polyploidization history and plant inulin production.</title>
        <authorList>
            <person name="Fan W."/>
            <person name="Wang S."/>
            <person name="Wang H."/>
            <person name="Wang A."/>
            <person name="Jiang F."/>
            <person name="Liu H."/>
            <person name="Zhao H."/>
            <person name="Xu D."/>
            <person name="Zhang Y."/>
        </authorList>
    </citation>
    <scope>NUCLEOTIDE SEQUENCE [LARGE SCALE GENOMIC DNA]</scope>
    <source>
        <strain evidence="2">cv. Punajuju</strain>
    </source>
</reference>
<protein>
    <submittedName>
        <fullName evidence="1">Uncharacterized protein</fullName>
    </submittedName>
</protein>
<dbReference type="Proteomes" id="UP001055811">
    <property type="component" value="Linkage Group LG04"/>
</dbReference>
<gene>
    <name evidence="1" type="ORF">L2E82_23243</name>
</gene>
<organism evidence="1 2">
    <name type="scientific">Cichorium intybus</name>
    <name type="common">Chicory</name>
    <dbReference type="NCBI Taxonomy" id="13427"/>
    <lineage>
        <taxon>Eukaryota</taxon>
        <taxon>Viridiplantae</taxon>
        <taxon>Streptophyta</taxon>
        <taxon>Embryophyta</taxon>
        <taxon>Tracheophyta</taxon>
        <taxon>Spermatophyta</taxon>
        <taxon>Magnoliopsida</taxon>
        <taxon>eudicotyledons</taxon>
        <taxon>Gunneridae</taxon>
        <taxon>Pentapetalae</taxon>
        <taxon>asterids</taxon>
        <taxon>campanulids</taxon>
        <taxon>Asterales</taxon>
        <taxon>Asteraceae</taxon>
        <taxon>Cichorioideae</taxon>
        <taxon>Cichorieae</taxon>
        <taxon>Cichoriinae</taxon>
        <taxon>Cichorium</taxon>
    </lineage>
</organism>
<evidence type="ECO:0000313" key="1">
    <source>
        <dbReference type="EMBL" id="KAI3752081.1"/>
    </source>
</evidence>
<name>A0ACB9E0U5_CICIN</name>
<evidence type="ECO:0000313" key="2">
    <source>
        <dbReference type="Proteomes" id="UP001055811"/>
    </source>
</evidence>
<sequence>MHRIISTSIAHRRGCEKVPCDDLFYMWILSDPSRLLNLPFTLAVLLTSRASGASTKSLMTGGHFITRLARSYGILIADVIAHLRPMPPTCAQGRYLESMRPPLEITEEEDEEEEPLVRPTRQRRLEKDVHPPPQPCPAPQPVDIQATLRNIVARMTRLEDQQMWMAEALRELLLHVGRDPPPFPTTGHDDEAGPSGTQHDGDE</sequence>
<comment type="caution">
    <text evidence="1">The sequence shown here is derived from an EMBL/GenBank/DDBJ whole genome shotgun (WGS) entry which is preliminary data.</text>
</comment>
<keyword evidence="2" id="KW-1185">Reference proteome</keyword>